<dbReference type="InterPro" id="IPR016163">
    <property type="entry name" value="Ald_DH_C"/>
</dbReference>
<protein>
    <submittedName>
        <fullName evidence="6">Aldehyde dehydrogenase</fullName>
    </submittedName>
</protein>
<sequence length="483" mass="50471">MTEASSANLIGGAWQGTSGLTRFETRDPATGERLEGYGVSTTADVDAAVDAARLAFPTWRREPAPARGRLLHRVAQELEAVKDELARTMTLEMGKVLTESLGEVDATIASCRFMAGEGLRSLGEVLPSASANRTIMTVREPVGVVACITPWNFPIALAAYKIFAALVSGNCVVWKPAPNISGSALLFTQALVRAGAPAGVVNLLSGGEIDAGRRLSTHPGVDAVAFTGSTAVGIEIAEACARTLTPVSLELGGKNAIIVLEDADLTLAANGIMQSAFATSGQRCTAASRVIVQRSVREPLLAELLRRTERLKLGHGTDAAVHLGPLATPAQLDRVASLVTAAVQAGAEVLSGGSRAELAEYPNGSFYQPTFLGGVRATDAIARTEVFGPVVAVIDVDDYEQAVAANNSTDYGLSSSIYTQSLHYAHRAATDLHSGVVYVNSGTSAAESGVPFGGMRLSGNGHREVSTHAFDVMTELKSVYMSF</sequence>
<evidence type="ECO:0000256" key="4">
    <source>
        <dbReference type="RuleBase" id="RU003345"/>
    </source>
</evidence>
<dbReference type="InterPro" id="IPR029510">
    <property type="entry name" value="Ald_DH_CS_GLU"/>
</dbReference>
<feature type="domain" description="Aldehyde dehydrogenase" evidence="5">
    <location>
        <begin position="16"/>
        <end position="479"/>
    </location>
</feature>
<dbReference type="SUPFAM" id="SSF53720">
    <property type="entry name" value="ALDH-like"/>
    <property type="match status" value="1"/>
</dbReference>
<dbReference type="Pfam" id="PF00171">
    <property type="entry name" value="Aldedh"/>
    <property type="match status" value="1"/>
</dbReference>
<organism evidence="6 7">
    <name type="scientific">Cryobacterium tagatosivorans</name>
    <dbReference type="NCBI Taxonomy" id="1259199"/>
    <lineage>
        <taxon>Bacteria</taxon>
        <taxon>Bacillati</taxon>
        <taxon>Actinomycetota</taxon>
        <taxon>Actinomycetes</taxon>
        <taxon>Micrococcales</taxon>
        <taxon>Microbacteriaceae</taxon>
        <taxon>Cryobacterium</taxon>
    </lineage>
</organism>
<dbReference type="EMBL" id="SOEZ01000007">
    <property type="protein sequence ID" value="TFB56308.1"/>
    <property type="molecule type" value="Genomic_DNA"/>
</dbReference>
<evidence type="ECO:0000256" key="1">
    <source>
        <dbReference type="ARBA" id="ARBA00009986"/>
    </source>
</evidence>
<dbReference type="InterPro" id="IPR016160">
    <property type="entry name" value="Ald_DH_CS_CYS"/>
</dbReference>
<evidence type="ECO:0000256" key="2">
    <source>
        <dbReference type="ARBA" id="ARBA00023002"/>
    </source>
</evidence>
<evidence type="ECO:0000313" key="7">
    <source>
        <dbReference type="Proteomes" id="UP000297866"/>
    </source>
</evidence>
<keyword evidence="7" id="KW-1185">Reference proteome</keyword>
<dbReference type="GO" id="GO:0016620">
    <property type="term" value="F:oxidoreductase activity, acting on the aldehyde or oxo group of donors, NAD or NADP as acceptor"/>
    <property type="evidence" value="ECO:0007669"/>
    <property type="project" value="InterPro"/>
</dbReference>
<feature type="active site" evidence="3">
    <location>
        <position position="250"/>
    </location>
</feature>
<keyword evidence="2 4" id="KW-0560">Oxidoreductase</keyword>
<dbReference type="OrthoDB" id="6882680at2"/>
<dbReference type="Gene3D" id="3.40.309.10">
    <property type="entry name" value="Aldehyde Dehydrogenase, Chain A, domain 2"/>
    <property type="match status" value="1"/>
</dbReference>
<dbReference type="FunFam" id="3.40.605.10:FF:000007">
    <property type="entry name" value="NAD/NADP-dependent betaine aldehyde dehydrogenase"/>
    <property type="match status" value="1"/>
</dbReference>
<evidence type="ECO:0000256" key="3">
    <source>
        <dbReference type="PROSITE-ProRule" id="PRU10007"/>
    </source>
</evidence>
<reference evidence="6 7" key="1">
    <citation type="submission" date="2019-03" db="EMBL/GenBank/DDBJ databases">
        <title>Genomics of glacier-inhabiting Cryobacterium strains.</title>
        <authorList>
            <person name="Liu Q."/>
            <person name="Xin Y.-H."/>
        </authorList>
    </citation>
    <scope>NUCLEOTIDE SEQUENCE [LARGE SCALE GENOMIC DNA]</scope>
    <source>
        <strain evidence="6 7">Sr47</strain>
    </source>
</reference>
<dbReference type="Gene3D" id="3.40.605.10">
    <property type="entry name" value="Aldehyde Dehydrogenase, Chain A, domain 1"/>
    <property type="match status" value="1"/>
</dbReference>
<dbReference type="PANTHER" id="PTHR11699">
    <property type="entry name" value="ALDEHYDE DEHYDROGENASE-RELATED"/>
    <property type="match status" value="1"/>
</dbReference>
<accession>A0A4R8UHL9</accession>
<dbReference type="PROSITE" id="PS00687">
    <property type="entry name" value="ALDEHYDE_DEHYDR_GLU"/>
    <property type="match status" value="1"/>
</dbReference>
<gene>
    <name evidence="6" type="ORF">E3O23_00790</name>
</gene>
<name>A0A4R8UHL9_9MICO</name>
<dbReference type="PROSITE" id="PS00070">
    <property type="entry name" value="ALDEHYDE_DEHYDR_CYS"/>
    <property type="match status" value="1"/>
</dbReference>
<evidence type="ECO:0000313" key="6">
    <source>
        <dbReference type="EMBL" id="TFB56308.1"/>
    </source>
</evidence>
<comment type="caution">
    <text evidence="6">The sequence shown here is derived from an EMBL/GenBank/DDBJ whole genome shotgun (WGS) entry which is preliminary data.</text>
</comment>
<dbReference type="AlphaFoldDB" id="A0A4R8UHL9"/>
<dbReference type="InterPro" id="IPR015590">
    <property type="entry name" value="Aldehyde_DH_dom"/>
</dbReference>
<evidence type="ECO:0000259" key="5">
    <source>
        <dbReference type="Pfam" id="PF00171"/>
    </source>
</evidence>
<comment type="similarity">
    <text evidence="1 4">Belongs to the aldehyde dehydrogenase family.</text>
</comment>
<dbReference type="RefSeq" id="WP_134486879.1">
    <property type="nucleotide sequence ID" value="NZ_SOEZ01000007.1"/>
</dbReference>
<dbReference type="InterPro" id="IPR016162">
    <property type="entry name" value="Ald_DH_N"/>
</dbReference>
<proteinExistence type="inferred from homology"/>
<dbReference type="Proteomes" id="UP000297866">
    <property type="component" value="Unassembled WGS sequence"/>
</dbReference>
<dbReference type="InterPro" id="IPR016161">
    <property type="entry name" value="Ald_DH/histidinol_DH"/>
</dbReference>